<dbReference type="InterPro" id="IPR047126">
    <property type="entry name" value="RNF141-like"/>
</dbReference>
<evidence type="ECO:0000313" key="3">
    <source>
        <dbReference type="EMBL" id="QHT21113.1"/>
    </source>
</evidence>
<proteinExistence type="predicted"/>
<dbReference type="AlphaFoldDB" id="A0A6C0DXR6"/>
<reference evidence="3" key="1">
    <citation type="journal article" date="2020" name="Nature">
        <title>Giant virus diversity and host interactions through global metagenomics.</title>
        <authorList>
            <person name="Schulz F."/>
            <person name="Roux S."/>
            <person name="Paez-Espino D."/>
            <person name="Jungbluth S."/>
            <person name="Walsh D.A."/>
            <person name="Denef V.J."/>
            <person name="McMahon K.D."/>
            <person name="Konstantinidis K.T."/>
            <person name="Eloe-Fadrosh E.A."/>
            <person name="Kyrpides N.C."/>
            <person name="Woyke T."/>
        </authorList>
    </citation>
    <scope>NUCLEOTIDE SEQUENCE</scope>
    <source>
        <strain evidence="3">GVMAG-M-3300023174-75</strain>
    </source>
</reference>
<feature type="region of interest" description="Disordered" evidence="1">
    <location>
        <begin position="1"/>
        <end position="45"/>
    </location>
</feature>
<organism evidence="3">
    <name type="scientific">viral metagenome</name>
    <dbReference type="NCBI Taxonomy" id="1070528"/>
    <lineage>
        <taxon>unclassified sequences</taxon>
        <taxon>metagenomes</taxon>
        <taxon>organismal metagenomes</taxon>
    </lineage>
</organism>
<dbReference type="Gene3D" id="3.30.40.10">
    <property type="entry name" value="Zinc/RING finger domain, C3HC4 (zinc finger)"/>
    <property type="match status" value="1"/>
</dbReference>
<feature type="domain" description="RING-type" evidence="2">
    <location>
        <begin position="63"/>
        <end position="104"/>
    </location>
</feature>
<evidence type="ECO:0000259" key="2">
    <source>
        <dbReference type="PROSITE" id="PS50089"/>
    </source>
</evidence>
<dbReference type="SUPFAM" id="SSF57850">
    <property type="entry name" value="RING/U-box"/>
    <property type="match status" value="1"/>
</dbReference>
<feature type="compositionally biased region" description="Basic residues" evidence="1">
    <location>
        <begin position="18"/>
        <end position="45"/>
    </location>
</feature>
<sequence>MPSQTRRSSRLRSSAAKKIQKRFRSRKRQRSKASRKIQSRVRGKQTRKVINREKNTVLTINDCPICLEPLTTDVRIALPCGHRFHEECIKRSLTSTGGRCPKCRAVVTNIPYISNERQIQPPPLPPPQYILDPIQRRQLLDLEPQQLIQHLIVRNQELDVIEESIARQRELLPDAPEIPNITYEQAVVNEVTANDIETTLRSLYNEAYTLYTNYESFNTQDRPSTNDEIAEQYIDAFFNRTSNLLEVANYDAINALRISNHLG</sequence>
<accession>A0A6C0DXR6</accession>
<dbReference type="PANTHER" id="PTHR12109">
    <property type="entry name" value="RING FINGER PROTEIN 141-RELATED"/>
    <property type="match status" value="1"/>
</dbReference>
<name>A0A6C0DXR6_9ZZZZ</name>
<dbReference type="InterPro" id="IPR001841">
    <property type="entry name" value="Znf_RING"/>
</dbReference>
<dbReference type="SMART" id="SM00184">
    <property type="entry name" value="RING"/>
    <property type="match status" value="1"/>
</dbReference>
<evidence type="ECO:0000256" key="1">
    <source>
        <dbReference type="SAM" id="MobiDB-lite"/>
    </source>
</evidence>
<dbReference type="PROSITE" id="PS50096">
    <property type="entry name" value="IQ"/>
    <property type="match status" value="1"/>
</dbReference>
<dbReference type="Pfam" id="PF13639">
    <property type="entry name" value="zf-RING_2"/>
    <property type="match status" value="1"/>
</dbReference>
<protein>
    <recommendedName>
        <fullName evidence="2">RING-type domain-containing protein</fullName>
    </recommendedName>
</protein>
<dbReference type="InterPro" id="IPR013083">
    <property type="entry name" value="Znf_RING/FYVE/PHD"/>
</dbReference>
<dbReference type="PROSITE" id="PS50089">
    <property type="entry name" value="ZF_RING_2"/>
    <property type="match status" value="1"/>
</dbReference>
<dbReference type="EMBL" id="MN739685">
    <property type="protein sequence ID" value="QHT21113.1"/>
    <property type="molecule type" value="Genomic_DNA"/>
</dbReference>